<dbReference type="InterPro" id="IPR051384">
    <property type="entry name" value="Mth_GPCR"/>
</dbReference>
<dbReference type="GO" id="GO:0007166">
    <property type="term" value="P:cell surface receptor signaling pathway"/>
    <property type="evidence" value="ECO:0007669"/>
    <property type="project" value="InterPro"/>
</dbReference>
<keyword evidence="4 5" id="KW-0472">Membrane</keyword>
<name>A0A8S1CR97_9INSE</name>
<dbReference type="AlphaFoldDB" id="A0A8S1CR97"/>
<dbReference type="Proteomes" id="UP000494165">
    <property type="component" value="Unassembled WGS sequence"/>
</dbReference>
<dbReference type="InterPro" id="IPR017981">
    <property type="entry name" value="GPCR_2-like_7TM"/>
</dbReference>
<dbReference type="PANTHER" id="PTHR47154">
    <property type="entry name" value="G-PROTEIN COUPLED RECEPTOR MTH-RELATED"/>
    <property type="match status" value="1"/>
</dbReference>
<feature type="transmembrane region" description="Helical" evidence="5">
    <location>
        <begin position="269"/>
        <end position="290"/>
    </location>
</feature>
<evidence type="ECO:0000313" key="8">
    <source>
        <dbReference type="Proteomes" id="UP000494165"/>
    </source>
</evidence>
<dbReference type="GO" id="GO:0008528">
    <property type="term" value="F:G protein-coupled peptide receptor activity"/>
    <property type="evidence" value="ECO:0007669"/>
    <property type="project" value="TreeGrafter"/>
</dbReference>
<feature type="transmembrane region" description="Helical" evidence="5">
    <location>
        <begin position="221"/>
        <end position="239"/>
    </location>
</feature>
<feature type="domain" description="G-protein coupled receptors family 2 profile 2" evidence="6">
    <location>
        <begin position="112"/>
        <end position="370"/>
    </location>
</feature>
<dbReference type="EMBL" id="CADEPI010000052">
    <property type="protein sequence ID" value="CAB3370345.1"/>
    <property type="molecule type" value="Genomic_DNA"/>
</dbReference>
<dbReference type="Gene3D" id="1.20.1070.10">
    <property type="entry name" value="Rhodopsin 7-helix transmembrane proteins"/>
    <property type="match status" value="1"/>
</dbReference>
<comment type="caution">
    <text evidence="7">The sequence shown here is derived from an EMBL/GenBank/DDBJ whole genome shotgun (WGS) entry which is preliminary data.</text>
</comment>
<feature type="transmembrane region" description="Helical" evidence="5">
    <location>
        <begin position="320"/>
        <end position="341"/>
    </location>
</feature>
<sequence length="394" mass="45092">MLEGLKLLEHPAEISEISIDVWRGEQKSAVILSEHFPIISEAACENCAIFLEKDDFRILTNGSLFLPNNNLSFFTDQIVSVGNSCLIPLQGDEIGALVCLPPNVRCVEESWKFKFYPIFFVLSIFFLLLTLAALFLTSDLSTLHLHSVVCQSGSLLMAYVGLTLNYLVRDHSQLKLCQITGYMTYFFSMASFFWLNVMCVDIYITFSGFLRRTSERTCQKLCLFAWSAPLLLTTTTAILDCVVAEDEWFSPGIGHSSCWFANKKSEFLLFHGPVLLLLLINCHLFCVTALKLWRERWDAAHALHDEDTRVFGHFGQRLRLYAKLFLLMGSTWFLEIISWAVGGPPEVWYLPDAINGLRGVFIFWFCVWSNANTRVLLRERLDSILDQIKNRFLK</sequence>
<keyword evidence="8" id="KW-1185">Reference proteome</keyword>
<protein>
    <recommendedName>
        <fullName evidence="6">G-protein coupled receptors family 2 profile 2 domain-containing protein</fullName>
    </recommendedName>
</protein>
<gene>
    <name evidence="7" type="ORF">CLODIP_2_CD10671</name>
</gene>
<keyword evidence="3 5" id="KW-1133">Transmembrane helix</keyword>
<dbReference type="PANTHER" id="PTHR47154:SF2">
    <property type="entry name" value="G-PROTEIN COUPLED RECEPTOR MTH-RELATED"/>
    <property type="match status" value="1"/>
</dbReference>
<organism evidence="7 8">
    <name type="scientific">Cloeon dipterum</name>
    <dbReference type="NCBI Taxonomy" id="197152"/>
    <lineage>
        <taxon>Eukaryota</taxon>
        <taxon>Metazoa</taxon>
        <taxon>Ecdysozoa</taxon>
        <taxon>Arthropoda</taxon>
        <taxon>Hexapoda</taxon>
        <taxon>Insecta</taxon>
        <taxon>Pterygota</taxon>
        <taxon>Palaeoptera</taxon>
        <taxon>Ephemeroptera</taxon>
        <taxon>Pisciforma</taxon>
        <taxon>Baetidae</taxon>
        <taxon>Cloeon</taxon>
    </lineage>
</organism>
<accession>A0A8S1CR97</accession>
<dbReference type="SUPFAM" id="SSF81321">
    <property type="entry name" value="Family A G protein-coupled receptor-like"/>
    <property type="match status" value="1"/>
</dbReference>
<comment type="subcellular location">
    <subcellularLocation>
        <location evidence="1">Membrane</location>
        <topology evidence="1">Multi-pass membrane protein</topology>
    </subcellularLocation>
</comment>
<evidence type="ECO:0000256" key="4">
    <source>
        <dbReference type="ARBA" id="ARBA00023136"/>
    </source>
</evidence>
<feature type="transmembrane region" description="Helical" evidence="5">
    <location>
        <begin position="182"/>
        <end position="209"/>
    </location>
</feature>
<evidence type="ECO:0000259" key="6">
    <source>
        <dbReference type="PROSITE" id="PS50261"/>
    </source>
</evidence>
<evidence type="ECO:0000313" key="7">
    <source>
        <dbReference type="EMBL" id="CAB3370345.1"/>
    </source>
</evidence>
<feature type="transmembrane region" description="Helical" evidence="5">
    <location>
        <begin position="143"/>
        <end position="162"/>
    </location>
</feature>
<dbReference type="CDD" id="cd15039">
    <property type="entry name" value="7tmB3_Methuselah-like"/>
    <property type="match status" value="1"/>
</dbReference>
<reference evidence="7 8" key="1">
    <citation type="submission" date="2020-04" db="EMBL/GenBank/DDBJ databases">
        <authorList>
            <person name="Alioto T."/>
            <person name="Alioto T."/>
            <person name="Gomez Garrido J."/>
        </authorList>
    </citation>
    <scope>NUCLEOTIDE SEQUENCE [LARGE SCALE GENOMIC DNA]</scope>
</reference>
<evidence type="ECO:0000256" key="2">
    <source>
        <dbReference type="ARBA" id="ARBA00022692"/>
    </source>
</evidence>
<evidence type="ECO:0000256" key="3">
    <source>
        <dbReference type="ARBA" id="ARBA00022989"/>
    </source>
</evidence>
<dbReference type="InterPro" id="IPR000832">
    <property type="entry name" value="GPCR_2_secretin-like"/>
</dbReference>
<feature type="transmembrane region" description="Helical" evidence="5">
    <location>
        <begin position="353"/>
        <end position="371"/>
    </location>
</feature>
<evidence type="ECO:0000256" key="5">
    <source>
        <dbReference type="SAM" id="Phobius"/>
    </source>
</evidence>
<keyword evidence="2 5" id="KW-0812">Transmembrane</keyword>
<dbReference type="Pfam" id="PF00002">
    <property type="entry name" value="7tm_2"/>
    <property type="match status" value="1"/>
</dbReference>
<feature type="transmembrane region" description="Helical" evidence="5">
    <location>
        <begin position="115"/>
        <end position="136"/>
    </location>
</feature>
<dbReference type="OrthoDB" id="6134459at2759"/>
<evidence type="ECO:0000256" key="1">
    <source>
        <dbReference type="ARBA" id="ARBA00004141"/>
    </source>
</evidence>
<dbReference type="PROSITE" id="PS50261">
    <property type="entry name" value="G_PROTEIN_RECEP_F2_4"/>
    <property type="match status" value="1"/>
</dbReference>
<dbReference type="GO" id="GO:0005886">
    <property type="term" value="C:plasma membrane"/>
    <property type="evidence" value="ECO:0007669"/>
    <property type="project" value="TreeGrafter"/>
</dbReference>
<proteinExistence type="predicted"/>